<keyword evidence="2" id="KW-1185">Reference proteome</keyword>
<protein>
    <submittedName>
        <fullName evidence="1">Uncharacterized protein</fullName>
    </submittedName>
</protein>
<organism evidence="1 2">
    <name type="scientific">Arctium lappa</name>
    <name type="common">Greater burdock</name>
    <name type="synonym">Lappa major</name>
    <dbReference type="NCBI Taxonomy" id="4217"/>
    <lineage>
        <taxon>Eukaryota</taxon>
        <taxon>Viridiplantae</taxon>
        <taxon>Streptophyta</taxon>
        <taxon>Embryophyta</taxon>
        <taxon>Tracheophyta</taxon>
        <taxon>Spermatophyta</taxon>
        <taxon>Magnoliopsida</taxon>
        <taxon>eudicotyledons</taxon>
        <taxon>Gunneridae</taxon>
        <taxon>Pentapetalae</taxon>
        <taxon>asterids</taxon>
        <taxon>campanulids</taxon>
        <taxon>Asterales</taxon>
        <taxon>Asteraceae</taxon>
        <taxon>Carduoideae</taxon>
        <taxon>Cardueae</taxon>
        <taxon>Arctiinae</taxon>
        <taxon>Arctium</taxon>
    </lineage>
</organism>
<name>A0ACB9DI38_ARCLA</name>
<proteinExistence type="predicted"/>
<gene>
    <name evidence="1" type="ORF">L6452_08726</name>
</gene>
<dbReference type="EMBL" id="CM042049">
    <property type="protein sequence ID" value="KAI3746299.1"/>
    <property type="molecule type" value="Genomic_DNA"/>
</dbReference>
<evidence type="ECO:0000313" key="1">
    <source>
        <dbReference type="EMBL" id="KAI3746299.1"/>
    </source>
</evidence>
<sequence length="87" mass="10014">MMHQKEKEFFLAPFLQGHHWSLLIIRPRRSLVYVLDSLMTNGKTTETYEIKGLIDTAIAKYNNATGSSQAKTSVTWRLNKCNQQQEG</sequence>
<accession>A0ACB9DI38</accession>
<reference evidence="2" key="1">
    <citation type="journal article" date="2022" name="Mol. Ecol. Resour.">
        <title>The genomes of chicory, endive, great burdock and yacon provide insights into Asteraceae palaeo-polyploidization history and plant inulin production.</title>
        <authorList>
            <person name="Fan W."/>
            <person name="Wang S."/>
            <person name="Wang H."/>
            <person name="Wang A."/>
            <person name="Jiang F."/>
            <person name="Liu H."/>
            <person name="Zhao H."/>
            <person name="Xu D."/>
            <person name="Zhang Y."/>
        </authorList>
    </citation>
    <scope>NUCLEOTIDE SEQUENCE [LARGE SCALE GENOMIC DNA]</scope>
    <source>
        <strain evidence="2">cv. Niubang</strain>
    </source>
</reference>
<dbReference type="Proteomes" id="UP001055879">
    <property type="component" value="Linkage Group LG03"/>
</dbReference>
<reference evidence="1 2" key="2">
    <citation type="journal article" date="2022" name="Mol. Ecol. Resour.">
        <title>The genomes of chicory, endive, great burdock and yacon provide insights into Asteraceae paleo-polyploidization history and plant inulin production.</title>
        <authorList>
            <person name="Fan W."/>
            <person name="Wang S."/>
            <person name="Wang H."/>
            <person name="Wang A."/>
            <person name="Jiang F."/>
            <person name="Liu H."/>
            <person name="Zhao H."/>
            <person name="Xu D."/>
            <person name="Zhang Y."/>
        </authorList>
    </citation>
    <scope>NUCLEOTIDE SEQUENCE [LARGE SCALE GENOMIC DNA]</scope>
    <source>
        <strain evidence="2">cv. Niubang</strain>
    </source>
</reference>
<comment type="caution">
    <text evidence="1">The sequence shown here is derived from an EMBL/GenBank/DDBJ whole genome shotgun (WGS) entry which is preliminary data.</text>
</comment>
<evidence type="ECO:0000313" key="2">
    <source>
        <dbReference type="Proteomes" id="UP001055879"/>
    </source>
</evidence>